<gene>
    <name evidence="1" type="ORF">BLNAU_16360</name>
</gene>
<reference evidence="1 2" key="1">
    <citation type="journal article" date="2022" name="bioRxiv">
        <title>Genomics of Preaxostyla Flagellates Illuminates Evolutionary Transitions and the Path Towards Mitochondrial Loss.</title>
        <authorList>
            <person name="Novak L.V.F."/>
            <person name="Treitli S.C."/>
            <person name="Pyrih J."/>
            <person name="Halakuc P."/>
            <person name="Pipaliya S.V."/>
            <person name="Vacek V."/>
            <person name="Brzon O."/>
            <person name="Soukal P."/>
            <person name="Eme L."/>
            <person name="Dacks J.B."/>
            <person name="Karnkowska A."/>
            <person name="Elias M."/>
            <person name="Hampl V."/>
        </authorList>
    </citation>
    <scope>NUCLEOTIDE SEQUENCE [LARGE SCALE GENOMIC DNA]</scope>
    <source>
        <strain evidence="1">NAU3</strain>
        <tissue evidence="1">Gut</tissue>
    </source>
</reference>
<comment type="caution">
    <text evidence="1">The sequence shown here is derived from an EMBL/GenBank/DDBJ whole genome shotgun (WGS) entry which is preliminary data.</text>
</comment>
<keyword evidence="2" id="KW-1185">Reference proteome</keyword>
<name>A0ABQ9XBR0_9EUKA</name>
<evidence type="ECO:0000313" key="1">
    <source>
        <dbReference type="EMBL" id="KAK2948722.1"/>
    </source>
</evidence>
<organism evidence="1 2">
    <name type="scientific">Blattamonas nauphoetae</name>
    <dbReference type="NCBI Taxonomy" id="2049346"/>
    <lineage>
        <taxon>Eukaryota</taxon>
        <taxon>Metamonada</taxon>
        <taxon>Preaxostyla</taxon>
        <taxon>Oxymonadida</taxon>
        <taxon>Blattamonas</taxon>
    </lineage>
</organism>
<evidence type="ECO:0000313" key="2">
    <source>
        <dbReference type="Proteomes" id="UP001281761"/>
    </source>
</evidence>
<sequence>MEQPAGHEPSGTVLETCKSQRPSRSVSAFLWTERMRHSEIFAACLFLTSSPLFNLDLWTILRHFTDCSQPSSRDPPFTPRPVSDPTAPDIVRTWPYTTSSSLYFGFGGCAEGLGTNGVDEIVLVDFDDADEVARQFNPKLTRTSNRGRLNTHQTRPPLRLDLVALKSIFSCDSASDHFQHVLSLRGSGQLDDCWPLDEDVPRHPTRHALSSPTPSTVLTHPPQPSQCLRLLLNDPHSFVTVNNWLEASLAERDQPAIWTKTIEFEGEESILLQVCADLSETDQSMLTIDNIILASEYSPDRNFVFTTPFSFTTSAFTRTPIGVAACTVVVEDGIVTMGGLSGTRGRVSNGHPLVINQLFKLSFKRLTNHNSLPQSSCHSPEWTKQHNPLFMLGHSQCHPLLMSSSADVTLCRCHPLLMSSSADVTLCRCHPLPMSPFAEEADIHTCLVTSIILSVQLATPIGLERLGIKDRGEQQTIPETVFQHVLIPSEKYICHLLVNRFSIIDGKQSSGFLLLLTYLLELSPYYQPTMDFVLFMPVFLTIPSCLIFFENENSNRSFLYEMIHTQRRWTDEGGEVRKKGKEVHRMLRMEGINDVNEAKLQNDKGGYDGDLIVINSIRRSNLLGMNLPEHE</sequence>
<dbReference type="Proteomes" id="UP001281761">
    <property type="component" value="Unassembled WGS sequence"/>
</dbReference>
<protein>
    <submittedName>
        <fullName evidence="1">Uncharacterized protein</fullName>
    </submittedName>
</protein>
<proteinExistence type="predicted"/>
<dbReference type="EMBL" id="JARBJD010000170">
    <property type="protein sequence ID" value="KAK2948722.1"/>
    <property type="molecule type" value="Genomic_DNA"/>
</dbReference>
<accession>A0ABQ9XBR0</accession>